<name>A0A9Q0REG5_ANAIG</name>
<keyword evidence="1" id="KW-0479">Metal-binding</keyword>
<dbReference type="Gene3D" id="3.40.630.10">
    <property type="entry name" value="Zn peptidases"/>
    <property type="match status" value="2"/>
</dbReference>
<comment type="caution">
    <text evidence="3">The sequence shown here is derived from an EMBL/GenBank/DDBJ whole genome shotgun (WGS) entry which is preliminary data.</text>
</comment>
<dbReference type="EMBL" id="JAPDFW010000063">
    <property type="protein sequence ID" value="KAJ5075689.1"/>
    <property type="molecule type" value="Genomic_DNA"/>
</dbReference>
<accession>A0A9Q0REG5</accession>
<keyword evidence="4" id="KW-1185">Reference proteome</keyword>
<dbReference type="Proteomes" id="UP001149090">
    <property type="component" value="Unassembled WGS sequence"/>
</dbReference>
<keyword evidence="2" id="KW-0378">Hydrolase</keyword>
<proteinExistence type="predicted"/>
<dbReference type="PANTHER" id="PTHR32481">
    <property type="entry name" value="AMINOPEPTIDASE"/>
    <property type="match status" value="1"/>
</dbReference>
<reference evidence="3" key="1">
    <citation type="submission" date="2022-10" db="EMBL/GenBank/DDBJ databases">
        <title>Novel sulphate-reducing endosymbionts in the free-living metamonad Anaeramoeba.</title>
        <authorList>
            <person name="Jerlstrom-Hultqvist J."/>
            <person name="Cepicka I."/>
            <person name="Gallot-Lavallee L."/>
            <person name="Salas-Leiva D."/>
            <person name="Curtis B.A."/>
            <person name="Zahonova K."/>
            <person name="Pipaliya S."/>
            <person name="Dacks J."/>
            <person name="Roger A.J."/>
        </authorList>
    </citation>
    <scope>NUCLEOTIDE SEQUENCE</scope>
    <source>
        <strain evidence="3">BMAN</strain>
    </source>
</reference>
<sequence>MEELEKNLRELIQIYAPSKEEKPVAEYLLNKLNGKLDDCFIDDINNFIGISRGEEAKALLIIDAHIDNCKGVKTKKKNIKEKETEILHGSYFDNRGAVAIMMQIAQTFKPQNIQIVFAGTAQEETTSNGAKAISENFGFLPFEEKYCIVIDADDSTVINKGPVLLKPNPSRPSRNRLINLFENVISKEYQEGTYQISKNEQHIDFSLTNSQKYQDSYQTYLLSFAVTGMQQKHSTVSIKDLYETYLMTMRSLEFLDQSRFQIDPFRIIPCKPIPDVCPVLNTDLLIKLLKIPSPSTLEKRFRDFITLDLLTPNQIPFEQDSFGNICWLNEPEQPVLCAHIDTVQKMEDVIYADTVRLNGNIIQGDRIIGADDKCGVFIILDLLINKKMKFNWILTCQEELGLVGATEFMKSPLSSNLDFLPYALILDDVPDFSPVIRCYEIGYGSKALESFLLNIAKPLGYLSWFSFSRTDGHIFSSRIMCASVSIGAYNIHSHNEYVDVFALHKGLKFVQKCLESKFIDK</sequence>
<gene>
    <name evidence="3" type="ORF">M0811_06551</name>
</gene>
<evidence type="ECO:0000256" key="2">
    <source>
        <dbReference type="ARBA" id="ARBA00022801"/>
    </source>
</evidence>
<dbReference type="InterPro" id="IPR051464">
    <property type="entry name" value="Peptidase_M42_aminopept"/>
</dbReference>
<evidence type="ECO:0000313" key="4">
    <source>
        <dbReference type="Proteomes" id="UP001149090"/>
    </source>
</evidence>
<organism evidence="3 4">
    <name type="scientific">Anaeramoeba ignava</name>
    <name type="common">Anaerobic marine amoeba</name>
    <dbReference type="NCBI Taxonomy" id="1746090"/>
    <lineage>
        <taxon>Eukaryota</taxon>
        <taxon>Metamonada</taxon>
        <taxon>Anaeramoebidae</taxon>
        <taxon>Anaeramoeba</taxon>
    </lineage>
</organism>
<evidence type="ECO:0000313" key="3">
    <source>
        <dbReference type="EMBL" id="KAJ5075689.1"/>
    </source>
</evidence>
<dbReference type="Pfam" id="PF05343">
    <property type="entry name" value="Peptidase_M42"/>
    <property type="match status" value="1"/>
</dbReference>
<protein>
    <submittedName>
        <fullName evidence="3">M20/m25/m40 family metallo-hydrolase</fullName>
    </submittedName>
</protein>
<dbReference type="InterPro" id="IPR008007">
    <property type="entry name" value="Peptidase_M42"/>
</dbReference>
<dbReference type="PANTHER" id="PTHR32481:SF0">
    <property type="entry name" value="AMINOPEPTIDASE YPDE-RELATED"/>
    <property type="match status" value="1"/>
</dbReference>
<evidence type="ECO:0000256" key="1">
    <source>
        <dbReference type="ARBA" id="ARBA00022723"/>
    </source>
</evidence>
<dbReference type="SUPFAM" id="SSF53187">
    <property type="entry name" value="Zn-dependent exopeptidases"/>
    <property type="match status" value="2"/>
</dbReference>
<dbReference type="GO" id="GO:0016787">
    <property type="term" value="F:hydrolase activity"/>
    <property type="evidence" value="ECO:0007669"/>
    <property type="project" value="UniProtKB-KW"/>
</dbReference>
<dbReference type="GO" id="GO:0046872">
    <property type="term" value="F:metal ion binding"/>
    <property type="evidence" value="ECO:0007669"/>
    <property type="project" value="UniProtKB-KW"/>
</dbReference>
<dbReference type="AlphaFoldDB" id="A0A9Q0REG5"/>